<evidence type="ECO:0000313" key="4">
    <source>
        <dbReference type="Proteomes" id="UP000230605"/>
    </source>
</evidence>
<reference evidence="2 4" key="1">
    <citation type="submission" date="2015-10" db="EMBL/GenBank/DDBJ databases">
        <title>The cercosporin biosynthetic gene cluster was horizontally transferred to several fungal lineages and shown to be expanded in Cercospora beticola based on microsynteny with recipient genomes.</title>
        <authorList>
            <person name="De Jonge R."/>
            <person name="Ebert M.K."/>
            <person name="Suttle J.C."/>
            <person name="Jurick Ii W.M."/>
            <person name="Secor G.A."/>
            <person name="Thomma B.P."/>
            <person name="Van De Peer Y."/>
            <person name="Bolton M.D."/>
        </authorList>
    </citation>
    <scope>NUCLEOTIDE SEQUENCE [LARGE SCALE GENOMIC DNA]</scope>
    <source>
        <strain evidence="2 4">09-40</strain>
    </source>
</reference>
<sequence>MLTPKRKRAASGVRPKLSKAFLAAPGGLDELATAHHRRSRDELVGFDESDFSDEDREEEEWRPTVKAKRRAPKSIAISKEEIERVDAAVPCHGKFLQKQVYNGAHRSRPRLAAYVEFPDVRDLDGHMLTAAFLPAYAVFKETGLVPFKDIVSVLQDPARLDEREELVNDLARALEKRRAKRDGNAEILGDAIWWLVYKSADVKYWSREEQDDALDIAHEALRNWYPTINTLPRKYLDKNSILPVWQHELDPQPEVEQYNRALQLLRCCERMEHVGFNQTKGKSKAEKWVGALQDRSVLGSRPVSKELVPDWMKGQVDGDDLLAESERTDEECQTEEDIDVSDATAQRNHVQASERDHVQEDTDDEEIMVGIEQGQPQEQPDHGTTTERGIPPEARIKGEDYTTPIVIIDDDEIKVEDDTAPIGAQQDDKSSSKSACSILYITNRKISRARCRNKKWFDECWEEMECLDAPTNNKIATADPRDWLTSEEWRDAVRKELRLGTHWRRGEDEGLALKLTALRLRAGDEKLDCYDCKARQFCSTPDQVSEFVDKHQNCELEYCIDFFTEEEMANGNTNDLETLNLP</sequence>
<dbReference type="AlphaFoldDB" id="A0A2G5HI91"/>
<feature type="region of interest" description="Disordered" evidence="1">
    <location>
        <begin position="325"/>
        <end position="361"/>
    </location>
</feature>
<reference evidence="3 5" key="2">
    <citation type="submission" date="2023-09" db="EMBL/GenBank/DDBJ databases">
        <title>Complete-Gapless Cercospora beticola genome.</title>
        <authorList>
            <person name="Wyatt N.A."/>
            <person name="Spanner R.E."/>
            <person name="Bolton M.D."/>
        </authorList>
    </citation>
    <scope>NUCLEOTIDE SEQUENCE [LARGE SCALE GENOMIC DNA]</scope>
    <source>
        <strain evidence="3">Cb09-40</strain>
    </source>
</reference>
<evidence type="ECO:0000256" key="1">
    <source>
        <dbReference type="SAM" id="MobiDB-lite"/>
    </source>
</evidence>
<dbReference type="OrthoDB" id="10416692at2759"/>
<protein>
    <submittedName>
        <fullName evidence="2">Uncharacterized protein</fullName>
    </submittedName>
</protein>
<feature type="compositionally biased region" description="Acidic residues" evidence="1">
    <location>
        <begin position="325"/>
        <end position="340"/>
    </location>
</feature>
<dbReference type="EMBL" id="CP134190">
    <property type="protein sequence ID" value="WPB05626.1"/>
    <property type="molecule type" value="Genomic_DNA"/>
</dbReference>
<evidence type="ECO:0000313" key="3">
    <source>
        <dbReference type="EMBL" id="WPB05626.1"/>
    </source>
</evidence>
<proteinExistence type="predicted"/>
<dbReference type="EMBL" id="LKMD01000106">
    <property type="protein sequence ID" value="PIA92284.1"/>
    <property type="molecule type" value="Genomic_DNA"/>
</dbReference>
<evidence type="ECO:0000313" key="2">
    <source>
        <dbReference type="EMBL" id="PIA92284.1"/>
    </source>
</evidence>
<feature type="region of interest" description="Disordered" evidence="1">
    <location>
        <begin position="33"/>
        <end position="62"/>
    </location>
</feature>
<evidence type="ECO:0000313" key="5">
    <source>
        <dbReference type="Proteomes" id="UP001302367"/>
    </source>
</evidence>
<keyword evidence="5" id="KW-1185">Reference proteome</keyword>
<dbReference type="Proteomes" id="UP000230605">
    <property type="component" value="Chromosome 7"/>
</dbReference>
<gene>
    <name evidence="2" type="ORF">CB0940_10017</name>
    <name evidence="3" type="ORF">RHO25_010279</name>
</gene>
<organism evidence="2 4">
    <name type="scientific">Cercospora beticola</name>
    <name type="common">Sugarbeet leaf spot fungus</name>
    <dbReference type="NCBI Taxonomy" id="122368"/>
    <lineage>
        <taxon>Eukaryota</taxon>
        <taxon>Fungi</taxon>
        <taxon>Dikarya</taxon>
        <taxon>Ascomycota</taxon>
        <taxon>Pezizomycotina</taxon>
        <taxon>Dothideomycetes</taxon>
        <taxon>Dothideomycetidae</taxon>
        <taxon>Mycosphaerellales</taxon>
        <taxon>Mycosphaerellaceae</taxon>
        <taxon>Cercospora</taxon>
    </lineage>
</organism>
<accession>A0A2G5HI91</accession>
<feature type="compositionally biased region" description="Acidic residues" evidence="1">
    <location>
        <begin position="44"/>
        <end position="60"/>
    </location>
</feature>
<dbReference type="Proteomes" id="UP001302367">
    <property type="component" value="Chromosome 7"/>
</dbReference>
<name>A0A2G5HI91_CERBT</name>